<evidence type="ECO:0000313" key="2">
    <source>
        <dbReference type="Proteomes" id="UP001469553"/>
    </source>
</evidence>
<dbReference type="EMBL" id="JAHRIP010075289">
    <property type="protein sequence ID" value="MEQ2309728.1"/>
    <property type="molecule type" value="Genomic_DNA"/>
</dbReference>
<organism evidence="1 2">
    <name type="scientific">Ameca splendens</name>
    <dbReference type="NCBI Taxonomy" id="208324"/>
    <lineage>
        <taxon>Eukaryota</taxon>
        <taxon>Metazoa</taxon>
        <taxon>Chordata</taxon>
        <taxon>Craniata</taxon>
        <taxon>Vertebrata</taxon>
        <taxon>Euteleostomi</taxon>
        <taxon>Actinopterygii</taxon>
        <taxon>Neopterygii</taxon>
        <taxon>Teleostei</taxon>
        <taxon>Neoteleostei</taxon>
        <taxon>Acanthomorphata</taxon>
        <taxon>Ovalentaria</taxon>
        <taxon>Atherinomorphae</taxon>
        <taxon>Cyprinodontiformes</taxon>
        <taxon>Goodeidae</taxon>
        <taxon>Ameca</taxon>
    </lineage>
</organism>
<gene>
    <name evidence="1" type="ORF">AMECASPLE_001609</name>
</gene>
<dbReference type="Proteomes" id="UP001469553">
    <property type="component" value="Unassembled WGS sequence"/>
</dbReference>
<sequence>MKREQNYKHCSTELFKVIWCAAISSPASECSRYQSCSHSRLVLKAEGRHIDLLGMPEYSHRDPRNKSTFQYSSLLLHQQALLLCSVQFSPPFFLRFVFVILPN</sequence>
<evidence type="ECO:0000313" key="1">
    <source>
        <dbReference type="EMBL" id="MEQ2309728.1"/>
    </source>
</evidence>
<reference evidence="1 2" key="1">
    <citation type="submission" date="2021-06" db="EMBL/GenBank/DDBJ databases">
        <authorList>
            <person name="Palmer J.M."/>
        </authorList>
    </citation>
    <scope>NUCLEOTIDE SEQUENCE [LARGE SCALE GENOMIC DNA]</scope>
    <source>
        <strain evidence="1 2">AS_MEX2019</strain>
        <tissue evidence="1">Muscle</tissue>
    </source>
</reference>
<protein>
    <submittedName>
        <fullName evidence="1">Uncharacterized protein</fullName>
    </submittedName>
</protein>
<accession>A0ABV0ZTX9</accession>
<name>A0ABV0ZTX9_9TELE</name>
<comment type="caution">
    <text evidence="1">The sequence shown here is derived from an EMBL/GenBank/DDBJ whole genome shotgun (WGS) entry which is preliminary data.</text>
</comment>
<keyword evidence="2" id="KW-1185">Reference proteome</keyword>
<proteinExistence type="predicted"/>